<sequence>RKGSLQRVSDIPLDILLEIFSHLDPHDLLHLCRTSKSLRTILLDRSALSVWKRARQNLANLPGILGVLSEPHYASLLFDKFCQVRQCVFFS</sequence>
<comment type="caution">
    <text evidence="2">The sequence shown here is derived from an EMBL/GenBank/DDBJ whole genome shotgun (WGS) entry which is preliminary data.</text>
</comment>
<dbReference type="CDD" id="cd09917">
    <property type="entry name" value="F-box_SF"/>
    <property type="match status" value="1"/>
</dbReference>
<dbReference type="Pfam" id="PF12937">
    <property type="entry name" value="F-box-like"/>
    <property type="match status" value="1"/>
</dbReference>
<accession>A0AA39UUQ4</accession>
<dbReference type="Gene3D" id="1.20.1280.50">
    <property type="match status" value="1"/>
</dbReference>
<feature type="non-terminal residue" evidence="2">
    <location>
        <position position="1"/>
    </location>
</feature>
<dbReference type="SMART" id="SM00256">
    <property type="entry name" value="FBOX"/>
    <property type="match status" value="1"/>
</dbReference>
<dbReference type="AlphaFoldDB" id="A0AA39UUQ4"/>
<keyword evidence="3" id="KW-1185">Reference proteome</keyword>
<proteinExistence type="predicted"/>
<feature type="domain" description="F-box" evidence="1">
    <location>
        <begin position="5"/>
        <end position="54"/>
    </location>
</feature>
<dbReference type="SUPFAM" id="SSF81383">
    <property type="entry name" value="F-box domain"/>
    <property type="match status" value="1"/>
</dbReference>
<dbReference type="InterPro" id="IPR036047">
    <property type="entry name" value="F-box-like_dom_sf"/>
</dbReference>
<dbReference type="EMBL" id="JAUEPU010000011">
    <property type="protein sequence ID" value="KAK0498179.1"/>
    <property type="molecule type" value="Genomic_DNA"/>
</dbReference>
<dbReference type="Proteomes" id="UP001175228">
    <property type="component" value="Unassembled WGS sequence"/>
</dbReference>
<evidence type="ECO:0000313" key="3">
    <source>
        <dbReference type="Proteomes" id="UP001175228"/>
    </source>
</evidence>
<name>A0AA39UUQ4_9AGAR</name>
<dbReference type="InterPro" id="IPR001810">
    <property type="entry name" value="F-box_dom"/>
</dbReference>
<gene>
    <name evidence="2" type="ORF">EDD18DRAFT_1071450</name>
</gene>
<evidence type="ECO:0000259" key="1">
    <source>
        <dbReference type="PROSITE" id="PS50181"/>
    </source>
</evidence>
<dbReference type="PROSITE" id="PS50181">
    <property type="entry name" value="FBOX"/>
    <property type="match status" value="1"/>
</dbReference>
<evidence type="ECO:0000313" key="2">
    <source>
        <dbReference type="EMBL" id="KAK0498179.1"/>
    </source>
</evidence>
<protein>
    <recommendedName>
        <fullName evidence="1">F-box domain-containing protein</fullName>
    </recommendedName>
</protein>
<reference evidence="2" key="1">
    <citation type="submission" date="2023-06" db="EMBL/GenBank/DDBJ databases">
        <authorList>
            <consortium name="Lawrence Berkeley National Laboratory"/>
            <person name="Ahrendt S."/>
            <person name="Sahu N."/>
            <person name="Indic B."/>
            <person name="Wong-Bajracharya J."/>
            <person name="Merenyi Z."/>
            <person name="Ke H.-M."/>
            <person name="Monk M."/>
            <person name="Kocsube S."/>
            <person name="Drula E."/>
            <person name="Lipzen A."/>
            <person name="Balint B."/>
            <person name="Henrissat B."/>
            <person name="Andreopoulos B."/>
            <person name="Martin F.M."/>
            <person name="Harder C.B."/>
            <person name="Rigling D."/>
            <person name="Ford K.L."/>
            <person name="Foster G.D."/>
            <person name="Pangilinan J."/>
            <person name="Papanicolaou A."/>
            <person name="Barry K."/>
            <person name="LaButti K."/>
            <person name="Viragh M."/>
            <person name="Koriabine M."/>
            <person name="Yan M."/>
            <person name="Riley R."/>
            <person name="Champramary S."/>
            <person name="Plett K.L."/>
            <person name="Tsai I.J."/>
            <person name="Slot J."/>
            <person name="Sipos G."/>
            <person name="Plett J."/>
            <person name="Nagy L.G."/>
            <person name="Grigoriev I.V."/>
        </authorList>
    </citation>
    <scope>NUCLEOTIDE SEQUENCE</scope>
    <source>
        <strain evidence="2">HWK02</strain>
    </source>
</reference>
<organism evidence="2 3">
    <name type="scientific">Armillaria luteobubalina</name>
    <dbReference type="NCBI Taxonomy" id="153913"/>
    <lineage>
        <taxon>Eukaryota</taxon>
        <taxon>Fungi</taxon>
        <taxon>Dikarya</taxon>
        <taxon>Basidiomycota</taxon>
        <taxon>Agaricomycotina</taxon>
        <taxon>Agaricomycetes</taxon>
        <taxon>Agaricomycetidae</taxon>
        <taxon>Agaricales</taxon>
        <taxon>Marasmiineae</taxon>
        <taxon>Physalacriaceae</taxon>
        <taxon>Armillaria</taxon>
    </lineage>
</organism>